<organism evidence="3 4">
    <name type="scientific">Astyanax mexicanus</name>
    <name type="common">Blind cave fish</name>
    <name type="synonym">Astyanax fasciatus mexicanus</name>
    <dbReference type="NCBI Taxonomy" id="7994"/>
    <lineage>
        <taxon>Eukaryota</taxon>
        <taxon>Metazoa</taxon>
        <taxon>Chordata</taxon>
        <taxon>Craniata</taxon>
        <taxon>Vertebrata</taxon>
        <taxon>Euteleostomi</taxon>
        <taxon>Actinopterygii</taxon>
        <taxon>Neopterygii</taxon>
        <taxon>Teleostei</taxon>
        <taxon>Ostariophysi</taxon>
        <taxon>Characiformes</taxon>
        <taxon>Characoidei</taxon>
        <taxon>Acestrorhamphidae</taxon>
        <taxon>Acestrorhamphinae</taxon>
        <taxon>Astyanax</taxon>
    </lineage>
</organism>
<evidence type="ECO:0000313" key="4">
    <source>
        <dbReference type="Proteomes" id="UP000018467"/>
    </source>
</evidence>
<dbReference type="Gene3D" id="3.30.420.10">
    <property type="entry name" value="Ribonuclease H-like superfamily/Ribonuclease H"/>
    <property type="match status" value="1"/>
</dbReference>
<dbReference type="PANTHER" id="PTHR37984:SF15">
    <property type="entry name" value="INTEGRASE CATALYTIC DOMAIN-CONTAINING PROTEIN"/>
    <property type="match status" value="1"/>
</dbReference>
<reference evidence="4" key="1">
    <citation type="submission" date="2013-03" db="EMBL/GenBank/DDBJ databases">
        <authorList>
            <person name="Jeffery W."/>
            <person name="Warren W."/>
            <person name="Wilson R.K."/>
        </authorList>
    </citation>
    <scope>NUCLEOTIDE SEQUENCE</scope>
    <source>
        <strain evidence="4">female</strain>
    </source>
</reference>
<dbReference type="PROSITE" id="PS50994">
    <property type="entry name" value="INTEGRASE"/>
    <property type="match status" value="1"/>
</dbReference>
<dbReference type="GO" id="GO:0015074">
    <property type="term" value="P:DNA integration"/>
    <property type="evidence" value="ECO:0007669"/>
    <property type="project" value="InterPro"/>
</dbReference>
<dbReference type="Ensembl" id="ENSAMXT00000046067.1">
    <property type="protein sequence ID" value="ENSAMXP00000052406.1"/>
    <property type="gene ID" value="ENSAMXG00000034527.1"/>
</dbReference>
<reference evidence="3" key="4">
    <citation type="submission" date="2025-09" db="UniProtKB">
        <authorList>
            <consortium name="Ensembl"/>
        </authorList>
    </citation>
    <scope>IDENTIFICATION</scope>
</reference>
<dbReference type="Pfam" id="PF17919">
    <property type="entry name" value="RT_RNaseH_2"/>
    <property type="match status" value="1"/>
</dbReference>
<dbReference type="AlphaFoldDB" id="A0A3B1KES6"/>
<keyword evidence="4" id="KW-1185">Reference proteome</keyword>
<evidence type="ECO:0000313" key="3">
    <source>
        <dbReference type="Ensembl" id="ENSAMXP00000052406.1"/>
    </source>
</evidence>
<sequence length="423" mass="48029">MFPIAFYSKKLTQAERNYDVGNRELLAIKLALEEWRHCWRGPSIHSWYTRTIVIWSTSERPSAYLLAKPGGLFSLPDFNFLSLTDQDQRTAKLNALSRIHERDPAINKDQPIIEPTCLVAPVLWEVDQEISAAAAVDPGPSDKPPNKVYVPEVVRGKLITWAHTSIATGHPGVTKTAQLLSDRYWWPNLHVDVQRFVKSCSVCAQCKVPRLLPAGKLQPLPIPQRPWTHLSVDFVTDLPASDGNTTILVVVDRFSKGCCLILSQAYLLLTRTAEALFQNVFRRYGLPEDIVSDRGSQFTSQIWTAFMERLGVNVSLTSGHHPESNGQVERLNQEIGRYLRSHCADRQGDWCRFLPWAEYAQNSLIHSSSGLTPFQCFLGYQPPLFPWTPACESVPAVEEWFRRSGEVWESAHVQLERAIRRQK</sequence>
<dbReference type="Proteomes" id="UP000018467">
    <property type="component" value="Unassembled WGS sequence"/>
</dbReference>
<dbReference type="Bgee" id="ENSAMXG00000034527">
    <property type="expression patterns" value="Expressed in ovary and 2 other cell types or tissues"/>
</dbReference>
<dbReference type="Gene3D" id="1.10.340.70">
    <property type="match status" value="1"/>
</dbReference>
<protein>
    <recommendedName>
        <fullName evidence="1">Gypsy retrotransposon integrase-like protein 1</fullName>
    </recommendedName>
</protein>
<dbReference type="InterPro" id="IPR001584">
    <property type="entry name" value="Integrase_cat-core"/>
</dbReference>
<dbReference type="FunFam" id="3.30.420.10:FF:000032">
    <property type="entry name" value="Retrovirus-related Pol polyprotein from transposon 297-like Protein"/>
    <property type="match status" value="1"/>
</dbReference>
<dbReference type="PANTHER" id="PTHR37984">
    <property type="entry name" value="PROTEIN CBG26694"/>
    <property type="match status" value="1"/>
</dbReference>
<dbReference type="Pfam" id="PF17921">
    <property type="entry name" value="Integrase_H2C2"/>
    <property type="match status" value="1"/>
</dbReference>
<dbReference type="InterPro" id="IPR043502">
    <property type="entry name" value="DNA/RNA_pol_sf"/>
</dbReference>
<dbReference type="InterPro" id="IPR012337">
    <property type="entry name" value="RNaseH-like_sf"/>
</dbReference>
<reference evidence="3" key="3">
    <citation type="submission" date="2025-08" db="UniProtKB">
        <authorList>
            <consortium name="Ensembl"/>
        </authorList>
    </citation>
    <scope>IDENTIFICATION</scope>
</reference>
<dbReference type="InterPro" id="IPR050951">
    <property type="entry name" value="Retrovirus_Pol_polyprotein"/>
</dbReference>
<dbReference type="GeneTree" id="ENSGT01000000214408"/>
<dbReference type="InParanoid" id="A0A3B1KES6"/>
<accession>A0A3B1KES6</accession>
<reference evidence="4" key="2">
    <citation type="journal article" date="2014" name="Nat. Commun.">
        <title>The cavefish genome reveals candidate genes for eye loss.</title>
        <authorList>
            <person name="McGaugh S.E."/>
            <person name="Gross J.B."/>
            <person name="Aken B."/>
            <person name="Blin M."/>
            <person name="Borowsky R."/>
            <person name="Chalopin D."/>
            <person name="Hinaux H."/>
            <person name="Jeffery W.R."/>
            <person name="Keene A."/>
            <person name="Ma L."/>
            <person name="Minx P."/>
            <person name="Murphy D."/>
            <person name="O'Quin K.E."/>
            <person name="Retaux S."/>
            <person name="Rohner N."/>
            <person name="Searle S.M."/>
            <person name="Stahl B.A."/>
            <person name="Tabin C."/>
            <person name="Volff J.N."/>
            <person name="Yoshizawa M."/>
            <person name="Warren W.C."/>
        </authorList>
    </citation>
    <scope>NUCLEOTIDE SEQUENCE [LARGE SCALE GENOMIC DNA]</scope>
    <source>
        <strain evidence="4">female</strain>
    </source>
</reference>
<name>A0A3B1KES6_ASTMX</name>
<dbReference type="Pfam" id="PF00665">
    <property type="entry name" value="rve"/>
    <property type="match status" value="1"/>
</dbReference>
<dbReference type="GO" id="GO:0003824">
    <property type="term" value="F:catalytic activity"/>
    <property type="evidence" value="ECO:0007669"/>
    <property type="project" value="UniProtKB-KW"/>
</dbReference>
<dbReference type="InterPro" id="IPR036397">
    <property type="entry name" value="RNaseH_sf"/>
</dbReference>
<proteinExistence type="predicted"/>
<dbReference type="FunFam" id="1.10.340.70:FF:000001">
    <property type="entry name" value="Retrovirus-related Pol polyprotein from transposon gypsy-like Protein"/>
    <property type="match status" value="1"/>
</dbReference>
<dbReference type="SUPFAM" id="SSF56672">
    <property type="entry name" value="DNA/RNA polymerases"/>
    <property type="match status" value="1"/>
</dbReference>
<dbReference type="SUPFAM" id="SSF53098">
    <property type="entry name" value="Ribonuclease H-like"/>
    <property type="match status" value="1"/>
</dbReference>
<dbReference type="InterPro" id="IPR041588">
    <property type="entry name" value="Integrase_H2C2"/>
</dbReference>
<dbReference type="STRING" id="7994.ENSAMXP00000052406"/>
<evidence type="ECO:0000259" key="2">
    <source>
        <dbReference type="PROSITE" id="PS50994"/>
    </source>
</evidence>
<dbReference type="GO" id="GO:0003676">
    <property type="term" value="F:nucleic acid binding"/>
    <property type="evidence" value="ECO:0007669"/>
    <property type="project" value="InterPro"/>
</dbReference>
<evidence type="ECO:0000256" key="1">
    <source>
        <dbReference type="ARBA" id="ARBA00039658"/>
    </source>
</evidence>
<feature type="domain" description="Integrase catalytic" evidence="2">
    <location>
        <begin position="222"/>
        <end position="381"/>
    </location>
</feature>
<dbReference type="InterPro" id="IPR041577">
    <property type="entry name" value="RT_RNaseH_2"/>
</dbReference>